<feature type="transmembrane region" description="Helical" evidence="5">
    <location>
        <begin position="252"/>
        <end position="270"/>
    </location>
</feature>
<feature type="transmembrane region" description="Helical" evidence="5">
    <location>
        <begin position="306"/>
        <end position="328"/>
    </location>
</feature>
<accession>A0A151Y466</accession>
<dbReference type="SUPFAM" id="SSF103473">
    <property type="entry name" value="MFS general substrate transporter"/>
    <property type="match status" value="1"/>
</dbReference>
<keyword evidence="8" id="KW-1185">Reference proteome</keyword>
<proteinExistence type="predicted"/>
<comment type="caution">
    <text evidence="7">The sequence shown here is derived from an EMBL/GenBank/DDBJ whole genome shotgun (WGS) entry which is preliminary data.</text>
</comment>
<evidence type="ECO:0000313" key="7">
    <source>
        <dbReference type="EMBL" id="KYQ72820.1"/>
    </source>
</evidence>
<dbReference type="PANTHER" id="PTHR23531:SF1">
    <property type="entry name" value="QUINOLENE RESISTANCE PROTEIN NORA"/>
    <property type="match status" value="1"/>
</dbReference>
<evidence type="ECO:0000256" key="1">
    <source>
        <dbReference type="ARBA" id="ARBA00004141"/>
    </source>
</evidence>
<dbReference type="RefSeq" id="WP_067667204.1">
    <property type="nucleotide sequence ID" value="NZ_CBCSIK010000008.1"/>
</dbReference>
<keyword evidence="2 5" id="KW-0812">Transmembrane</keyword>
<feature type="transmembrane region" description="Helical" evidence="5">
    <location>
        <begin position="219"/>
        <end position="240"/>
    </location>
</feature>
<evidence type="ECO:0000259" key="6">
    <source>
        <dbReference type="PROSITE" id="PS50850"/>
    </source>
</evidence>
<dbReference type="InterPro" id="IPR005829">
    <property type="entry name" value="Sugar_transporter_CS"/>
</dbReference>
<feature type="transmembrane region" description="Helical" evidence="5">
    <location>
        <begin position="166"/>
        <end position="187"/>
    </location>
</feature>
<keyword evidence="3 5" id="KW-1133">Transmembrane helix</keyword>
<feature type="domain" description="Major facilitator superfamily (MFS) profile" evidence="6">
    <location>
        <begin position="12"/>
        <end position="394"/>
    </location>
</feature>
<evidence type="ECO:0000313" key="8">
    <source>
        <dbReference type="Proteomes" id="UP000076276"/>
    </source>
</evidence>
<dbReference type="InterPro" id="IPR036259">
    <property type="entry name" value="MFS_trans_sf"/>
</dbReference>
<dbReference type="OrthoDB" id="9814001at2"/>
<name>A0A151Y466_9GAMM</name>
<dbReference type="Gene3D" id="1.20.1250.20">
    <property type="entry name" value="MFS general substrate transporter like domains"/>
    <property type="match status" value="1"/>
</dbReference>
<dbReference type="Proteomes" id="UP000076276">
    <property type="component" value="Unassembled WGS sequence"/>
</dbReference>
<keyword evidence="4 5" id="KW-0472">Membrane</keyword>
<dbReference type="CDD" id="cd17489">
    <property type="entry name" value="MFS_YfcJ_like"/>
    <property type="match status" value="1"/>
</dbReference>
<dbReference type="GO" id="GO:0016020">
    <property type="term" value="C:membrane"/>
    <property type="evidence" value="ECO:0007669"/>
    <property type="project" value="UniProtKB-SubCell"/>
</dbReference>
<dbReference type="EMBL" id="LUAW01000013">
    <property type="protein sequence ID" value="KYQ72820.1"/>
    <property type="molecule type" value="Genomic_DNA"/>
</dbReference>
<dbReference type="InterPro" id="IPR011701">
    <property type="entry name" value="MFS"/>
</dbReference>
<dbReference type="InterPro" id="IPR020846">
    <property type="entry name" value="MFS_dom"/>
</dbReference>
<feature type="transmembrane region" description="Helical" evidence="5">
    <location>
        <begin position="137"/>
        <end position="160"/>
    </location>
</feature>
<reference evidence="7 8" key="1">
    <citation type="submission" date="2016-03" db="EMBL/GenBank/DDBJ databases">
        <title>Acinetobacter genomospecies 28 strain ANC 4149.</title>
        <authorList>
            <person name="Radolfova-Krizova L."/>
            <person name="Nemec A."/>
        </authorList>
    </citation>
    <scope>NUCLEOTIDE SEQUENCE [LARGE SCALE GENOMIC DNA]</scope>
    <source>
        <strain evidence="7 8">ANC 4149</strain>
    </source>
</reference>
<gene>
    <name evidence="7" type="ORF">AZH43_08175</name>
</gene>
<comment type="subcellular location">
    <subcellularLocation>
        <location evidence="1">Membrane</location>
        <topology evidence="1">Multi-pass membrane protein</topology>
    </subcellularLocation>
</comment>
<feature type="transmembrane region" description="Helical" evidence="5">
    <location>
        <begin position="45"/>
        <end position="66"/>
    </location>
</feature>
<protein>
    <submittedName>
        <fullName evidence="7">Multidrug MFS transporter</fullName>
    </submittedName>
</protein>
<dbReference type="STRING" id="1806892.AZH43_08175"/>
<dbReference type="InterPro" id="IPR052714">
    <property type="entry name" value="MFS_Exporter"/>
</dbReference>
<feature type="transmembrane region" description="Helical" evidence="5">
    <location>
        <begin position="78"/>
        <end position="97"/>
    </location>
</feature>
<evidence type="ECO:0000256" key="4">
    <source>
        <dbReference type="ARBA" id="ARBA00023136"/>
    </source>
</evidence>
<feature type="transmembrane region" description="Helical" evidence="5">
    <location>
        <begin position="12"/>
        <end position="39"/>
    </location>
</feature>
<dbReference type="GO" id="GO:0022857">
    <property type="term" value="F:transmembrane transporter activity"/>
    <property type="evidence" value="ECO:0007669"/>
    <property type="project" value="InterPro"/>
</dbReference>
<sequence length="400" mass="43322">MNDQTPLWTRNFVLVSAINFQLVLIFYLLVVVIVGYAVAELGASTAQAGLVSGLFIVGTLVGRLLVGQFLERFGRKTTLVAGLIGFLLFSFLYFIHFGVGMLLFVRFMHGFMMGIASSVLGTVIAQILPPARRGEGIGYYSMSSTLGTAIGPFLAIWMMLHIGYHSIFIVASAIAVSCLIVALLIQVPNLPQSVKMPSDNTAGQPAKPSFLSRFVEPKALPISLIMLLASICYSGVLSFINFYAKEIDLVETASFFFLTYAIAILISRPITGPLMDRKGANIIMYPAFAIMGAALILLSITSSSWMLLLCAALLGFGYGNIQSVCQTIAVKSSSIERMGFATSTFFIFLDAGLGFGPYFIGKSLDYISYSQLYLYSAFAAFACIAVYFALHGRYVKKAAA</sequence>
<dbReference type="PANTHER" id="PTHR23531">
    <property type="entry name" value="QUINOLENE RESISTANCE PROTEIN NORA"/>
    <property type="match status" value="1"/>
</dbReference>
<feature type="transmembrane region" description="Helical" evidence="5">
    <location>
        <begin position="282"/>
        <end position="300"/>
    </location>
</feature>
<evidence type="ECO:0000256" key="5">
    <source>
        <dbReference type="SAM" id="Phobius"/>
    </source>
</evidence>
<feature type="transmembrane region" description="Helical" evidence="5">
    <location>
        <begin position="372"/>
        <end position="390"/>
    </location>
</feature>
<dbReference type="PROSITE" id="PS00216">
    <property type="entry name" value="SUGAR_TRANSPORT_1"/>
    <property type="match status" value="1"/>
</dbReference>
<dbReference type="AlphaFoldDB" id="A0A151Y466"/>
<feature type="transmembrane region" description="Helical" evidence="5">
    <location>
        <begin position="103"/>
        <end position="125"/>
    </location>
</feature>
<evidence type="ECO:0000256" key="2">
    <source>
        <dbReference type="ARBA" id="ARBA00022692"/>
    </source>
</evidence>
<dbReference type="Pfam" id="PF07690">
    <property type="entry name" value="MFS_1"/>
    <property type="match status" value="1"/>
</dbReference>
<organism evidence="7 8">
    <name type="scientific">Acinetobacter pragensis</name>
    <dbReference type="NCBI Taxonomy" id="1806892"/>
    <lineage>
        <taxon>Bacteria</taxon>
        <taxon>Pseudomonadati</taxon>
        <taxon>Pseudomonadota</taxon>
        <taxon>Gammaproteobacteria</taxon>
        <taxon>Moraxellales</taxon>
        <taxon>Moraxellaceae</taxon>
        <taxon>Acinetobacter</taxon>
    </lineage>
</organism>
<feature type="transmembrane region" description="Helical" evidence="5">
    <location>
        <begin position="340"/>
        <end position="360"/>
    </location>
</feature>
<dbReference type="PROSITE" id="PS50850">
    <property type="entry name" value="MFS"/>
    <property type="match status" value="1"/>
</dbReference>
<evidence type="ECO:0000256" key="3">
    <source>
        <dbReference type="ARBA" id="ARBA00022989"/>
    </source>
</evidence>